<dbReference type="SMART" id="SM00558">
    <property type="entry name" value="JmjC"/>
    <property type="match status" value="1"/>
</dbReference>
<protein>
    <submittedName>
        <fullName evidence="2">Cupin-like domain-containing protein</fullName>
    </submittedName>
</protein>
<dbReference type="RefSeq" id="WP_207860947.1">
    <property type="nucleotide sequence ID" value="NZ_JAFREP010000020.1"/>
</dbReference>
<accession>A0A8J7U4T0</accession>
<dbReference type="GO" id="GO:0005737">
    <property type="term" value="C:cytoplasm"/>
    <property type="evidence" value="ECO:0007669"/>
    <property type="project" value="TreeGrafter"/>
</dbReference>
<dbReference type="Pfam" id="PF13621">
    <property type="entry name" value="Cupin_8"/>
    <property type="match status" value="1"/>
</dbReference>
<dbReference type="Proteomes" id="UP000664417">
    <property type="component" value="Unassembled WGS sequence"/>
</dbReference>
<dbReference type="GO" id="GO:0045905">
    <property type="term" value="P:positive regulation of translational termination"/>
    <property type="evidence" value="ECO:0007669"/>
    <property type="project" value="TreeGrafter"/>
</dbReference>
<evidence type="ECO:0000313" key="3">
    <source>
        <dbReference type="Proteomes" id="UP000664417"/>
    </source>
</evidence>
<gene>
    <name evidence="2" type="ORF">J3U88_21015</name>
</gene>
<dbReference type="InterPro" id="IPR003347">
    <property type="entry name" value="JmjC_dom"/>
</dbReference>
<evidence type="ECO:0000313" key="2">
    <source>
        <dbReference type="EMBL" id="MBO1320972.1"/>
    </source>
</evidence>
<dbReference type="InterPro" id="IPR050910">
    <property type="entry name" value="JMJD6_ArgDemeth/LysHydrox"/>
</dbReference>
<name>A0A8J7U4T0_9BACT</name>
<evidence type="ECO:0000259" key="1">
    <source>
        <dbReference type="PROSITE" id="PS51184"/>
    </source>
</evidence>
<proteinExistence type="predicted"/>
<organism evidence="2 3">
    <name type="scientific">Acanthopleuribacter pedis</name>
    <dbReference type="NCBI Taxonomy" id="442870"/>
    <lineage>
        <taxon>Bacteria</taxon>
        <taxon>Pseudomonadati</taxon>
        <taxon>Acidobacteriota</taxon>
        <taxon>Holophagae</taxon>
        <taxon>Acanthopleuribacterales</taxon>
        <taxon>Acanthopleuribacteraceae</taxon>
        <taxon>Acanthopleuribacter</taxon>
    </lineage>
</organism>
<dbReference type="Gene3D" id="2.60.120.650">
    <property type="entry name" value="Cupin"/>
    <property type="match status" value="1"/>
</dbReference>
<keyword evidence="3" id="KW-1185">Reference proteome</keyword>
<sequence>MRTGDPIERVGTLDKDVFLEEYAEVGRPLIITDLIEAWPARHDWNPEYLIERCGDHRFNLDNQNFTAETLFTRLTQPGEAPTPYLHNHYLEEQLPHLPADVTPMPELLRDNWLWHPRLPRHPLSRKGRIGLFIGGPGSAFPVLHRDNFHTHAFIFQIYGTKRVWLYHPNQSEFLYVHPLIPCHSTIEAPHQLDRTRYPDFAKAKPLTATLAPGETLFVPDNWWHATYMEDLSISLSLNMLNHTNFKGFAADCRREWQRVSPIKAWLRYLRLRAFAARVTRTQAAG</sequence>
<dbReference type="PANTHER" id="PTHR12480">
    <property type="entry name" value="ARGININE DEMETHYLASE AND LYSYL-HYDROXYLASE JMJD"/>
    <property type="match status" value="1"/>
</dbReference>
<dbReference type="InterPro" id="IPR041667">
    <property type="entry name" value="Cupin_8"/>
</dbReference>
<comment type="caution">
    <text evidence="2">The sequence shown here is derived from an EMBL/GenBank/DDBJ whole genome shotgun (WGS) entry which is preliminary data.</text>
</comment>
<dbReference type="SUPFAM" id="SSF51197">
    <property type="entry name" value="Clavaminate synthase-like"/>
    <property type="match status" value="1"/>
</dbReference>
<dbReference type="PANTHER" id="PTHR12480:SF6">
    <property type="entry name" value="2-OXOGLUTARATE AND IRON-DEPENDENT OXYGENASE JMJD4"/>
    <property type="match status" value="1"/>
</dbReference>
<dbReference type="GO" id="GO:0043565">
    <property type="term" value="F:sequence-specific DNA binding"/>
    <property type="evidence" value="ECO:0007669"/>
    <property type="project" value="TreeGrafter"/>
</dbReference>
<dbReference type="AlphaFoldDB" id="A0A8J7U4T0"/>
<feature type="domain" description="JmjC" evidence="1">
    <location>
        <begin position="104"/>
        <end position="256"/>
    </location>
</feature>
<reference evidence="2" key="1">
    <citation type="submission" date="2021-03" db="EMBL/GenBank/DDBJ databases">
        <authorList>
            <person name="Wang G."/>
        </authorList>
    </citation>
    <scope>NUCLEOTIDE SEQUENCE</scope>
    <source>
        <strain evidence="2">KCTC 12899</strain>
    </source>
</reference>
<dbReference type="GO" id="GO:0016706">
    <property type="term" value="F:2-oxoglutarate-dependent dioxygenase activity"/>
    <property type="evidence" value="ECO:0007669"/>
    <property type="project" value="TreeGrafter"/>
</dbReference>
<dbReference type="EMBL" id="JAFREP010000020">
    <property type="protein sequence ID" value="MBO1320972.1"/>
    <property type="molecule type" value="Genomic_DNA"/>
</dbReference>
<dbReference type="PROSITE" id="PS51184">
    <property type="entry name" value="JMJC"/>
    <property type="match status" value="1"/>
</dbReference>